<proteinExistence type="predicted"/>
<evidence type="ECO:0000313" key="2">
    <source>
        <dbReference type="EMBL" id="ROP43395.1"/>
    </source>
</evidence>
<feature type="domain" description="MOSC" evidence="1">
    <location>
        <begin position="110"/>
        <end position="267"/>
    </location>
</feature>
<dbReference type="GO" id="GO:0030170">
    <property type="term" value="F:pyridoxal phosphate binding"/>
    <property type="evidence" value="ECO:0007669"/>
    <property type="project" value="InterPro"/>
</dbReference>
<dbReference type="InterPro" id="IPR005303">
    <property type="entry name" value="MOCOS_middle"/>
</dbReference>
<dbReference type="Pfam" id="PF03473">
    <property type="entry name" value="MOSC"/>
    <property type="match status" value="1"/>
</dbReference>
<dbReference type="PROSITE" id="PS51340">
    <property type="entry name" value="MOSC"/>
    <property type="match status" value="1"/>
</dbReference>
<gene>
    <name evidence="2" type="ORF">EDC03_2001</name>
</gene>
<reference evidence="2 3" key="1">
    <citation type="journal article" date="2015" name="Stand. Genomic Sci.">
        <title>Genomic Encyclopedia of Bacterial and Archaeal Type Strains, Phase III: the genomes of soil and plant-associated and newly described type strains.</title>
        <authorList>
            <person name="Whitman W.B."/>
            <person name="Woyke T."/>
            <person name="Klenk H.P."/>
            <person name="Zhou Y."/>
            <person name="Lilburn T.G."/>
            <person name="Beck B.J."/>
            <person name="De Vos P."/>
            <person name="Vandamme P."/>
            <person name="Eisen J.A."/>
            <person name="Garrity G."/>
            <person name="Hugenholtz P."/>
            <person name="Kyrpides N.C."/>
        </authorList>
    </citation>
    <scope>NUCLEOTIDE SEQUENCE [LARGE SCALE GENOMIC DNA]</scope>
    <source>
        <strain evidence="2 3">CECT 7306</strain>
    </source>
</reference>
<name>A0A3N1HLR9_9ACTN</name>
<evidence type="ECO:0000313" key="3">
    <source>
        <dbReference type="Proteomes" id="UP000276232"/>
    </source>
</evidence>
<accession>A0A3N1HLR9</accession>
<dbReference type="GO" id="GO:0003824">
    <property type="term" value="F:catalytic activity"/>
    <property type="evidence" value="ECO:0007669"/>
    <property type="project" value="InterPro"/>
</dbReference>
<protein>
    <submittedName>
        <fullName evidence="2">Uncharacterized protein YcbX</fullName>
    </submittedName>
</protein>
<keyword evidence="3" id="KW-1185">Reference proteome</keyword>
<evidence type="ECO:0000259" key="1">
    <source>
        <dbReference type="PROSITE" id="PS51340"/>
    </source>
</evidence>
<dbReference type="InParanoid" id="A0A3N1HLR9"/>
<organism evidence="2 3">
    <name type="scientific">Pseudokineococcus lusitanus</name>
    <dbReference type="NCBI Taxonomy" id="763993"/>
    <lineage>
        <taxon>Bacteria</taxon>
        <taxon>Bacillati</taxon>
        <taxon>Actinomycetota</taxon>
        <taxon>Actinomycetes</taxon>
        <taxon>Kineosporiales</taxon>
        <taxon>Kineosporiaceae</taxon>
        <taxon>Pseudokineococcus</taxon>
    </lineage>
</organism>
<dbReference type="Proteomes" id="UP000276232">
    <property type="component" value="Unassembled WGS sequence"/>
</dbReference>
<dbReference type="SUPFAM" id="SSF50800">
    <property type="entry name" value="PK beta-barrel domain-like"/>
    <property type="match status" value="1"/>
</dbReference>
<dbReference type="AlphaFoldDB" id="A0A3N1HLR9"/>
<dbReference type="Pfam" id="PF03476">
    <property type="entry name" value="MOSC_N"/>
    <property type="match status" value="1"/>
</dbReference>
<dbReference type="RefSeq" id="WP_123380043.1">
    <property type="nucleotide sequence ID" value="NZ_RJKN01000004.1"/>
</dbReference>
<dbReference type="EMBL" id="RJKN01000004">
    <property type="protein sequence ID" value="ROP43395.1"/>
    <property type="molecule type" value="Genomic_DNA"/>
</dbReference>
<dbReference type="GO" id="GO:0030151">
    <property type="term" value="F:molybdenum ion binding"/>
    <property type="evidence" value="ECO:0007669"/>
    <property type="project" value="InterPro"/>
</dbReference>
<dbReference type="OrthoDB" id="9793178at2"/>
<comment type="caution">
    <text evidence="2">The sequence shown here is derived from an EMBL/GenBank/DDBJ whole genome shotgun (WGS) entry which is preliminary data.</text>
</comment>
<sequence>MGAPQVVGRVRRLGLTPLKGAAHLHPARVDLAAHGPVGDRGWCLVEHDAAGALAVARTVRTPGVLRVRAHVPPGGGLALDLPGGHHHVPEPSVPATPSLADYWGRPAPVTPVPGPWDAALGDLVGRPVALARVLRPGAVVYADPLVLVTTSSLRELSRRTGAPLDDERFRSLVLVGTDDAAPFVEDTWSGRVLRLGGARVLVGDGVARCAVVQRVPGTGARATDDLLGALAADRAVDGPGGTSLLLGVGARVLDPGPVALGDEVALEG</sequence>
<dbReference type="InterPro" id="IPR011037">
    <property type="entry name" value="Pyrv_Knase-like_insert_dom_sf"/>
</dbReference>
<dbReference type="InterPro" id="IPR005302">
    <property type="entry name" value="MoCF_Sase_C"/>
</dbReference>